<feature type="compositionally biased region" description="Polar residues" evidence="1">
    <location>
        <begin position="163"/>
        <end position="172"/>
    </location>
</feature>
<proteinExistence type="predicted"/>
<feature type="region of interest" description="Disordered" evidence="1">
    <location>
        <begin position="269"/>
        <end position="316"/>
    </location>
</feature>
<feature type="compositionally biased region" description="Low complexity" evidence="1">
    <location>
        <begin position="184"/>
        <end position="193"/>
    </location>
</feature>
<evidence type="ECO:0000313" key="2">
    <source>
        <dbReference type="EMBL" id="KEQ70138.1"/>
    </source>
</evidence>
<dbReference type="EMBL" id="KL584718">
    <property type="protein sequence ID" value="KEQ70138.1"/>
    <property type="molecule type" value="Genomic_DNA"/>
</dbReference>
<dbReference type="Proteomes" id="UP000027730">
    <property type="component" value="Unassembled WGS sequence"/>
</dbReference>
<feature type="compositionally biased region" description="Low complexity" evidence="1">
    <location>
        <begin position="143"/>
        <end position="161"/>
    </location>
</feature>
<dbReference type="GeneID" id="25417405"/>
<dbReference type="AlphaFoldDB" id="A0A074WB34"/>
<feature type="compositionally biased region" description="Basic and acidic residues" evidence="1">
    <location>
        <begin position="307"/>
        <end position="316"/>
    </location>
</feature>
<dbReference type="Pfam" id="PF07052">
    <property type="entry name" value="Hep_59"/>
    <property type="match status" value="1"/>
</dbReference>
<gene>
    <name evidence="2" type="ORF">M436DRAFT_84739</name>
</gene>
<evidence type="ECO:0000256" key="1">
    <source>
        <dbReference type="SAM" id="MobiDB-lite"/>
    </source>
</evidence>
<feature type="compositionally biased region" description="Basic residues" evidence="1">
    <location>
        <begin position="194"/>
        <end position="208"/>
    </location>
</feature>
<organism evidence="2 3">
    <name type="scientific">Aureobasidium namibiae CBS 147.97</name>
    <dbReference type="NCBI Taxonomy" id="1043004"/>
    <lineage>
        <taxon>Eukaryota</taxon>
        <taxon>Fungi</taxon>
        <taxon>Dikarya</taxon>
        <taxon>Ascomycota</taxon>
        <taxon>Pezizomycotina</taxon>
        <taxon>Dothideomycetes</taxon>
        <taxon>Dothideomycetidae</taxon>
        <taxon>Dothideales</taxon>
        <taxon>Saccotheciaceae</taxon>
        <taxon>Aureobasidium</taxon>
    </lineage>
</organism>
<accession>A0A074WB34</accession>
<reference evidence="2 3" key="1">
    <citation type="journal article" date="2014" name="BMC Genomics">
        <title>Genome sequencing of four Aureobasidium pullulans varieties: biotechnological potential, stress tolerance, and description of new species.</title>
        <authorList>
            <person name="Gostin Ar C."/>
            <person name="Ohm R.A."/>
            <person name="Kogej T."/>
            <person name="Sonjak S."/>
            <person name="Turk M."/>
            <person name="Zajc J."/>
            <person name="Zalar P."/>
            <person name="Grube M."/>
            <person name="Sun H."/>
            <person name="Han J."/>
            <person name="Sharma A."/>
            <person name="Chiniquy J."/>
            <person name="Ngan C.Y."/>
            <person name="Lipzen A."/>
            <person name="Barry K."/>
            <person name="Grigoriev I.V."/>
            <person name="Gunde-Cimerman N."/>
        </authorList>
    </citation>
    <scope>NUCLEOTIDE SEQUENCE [LARGE SCALE GENOMIC DNA]</scope>
    <source>
        <strain evidence="2 3">CBS 147.97</strain>
    </source>
</reference>
<dbReference type="RefSeq" id="XP_013424428.1">
    <property type="nucleotide sequence ID" value="XM_013568974.1"/>
</dbReference>
<dbReference type="OrthoDB" id="5627at2759"/>
<protein>
    <submittedName>
        <fullName evidence="2">Uncharacterized protein</fullName>
    </submittedName>
</protein>
<sequence>MADTNKGPVFRASKRRKVFRKRRDDDESSGEDVATPKASTTVAGGKQQQHVEAETREGSVSLNHVRPLGSRKGGVAFSSTRNTNDSGTNSAVDSNAPPTPLNPVEHAQARFVAPTGHIASADDKHMMAYVDSKLARLTPSHEASTQSSTPAEPTTSSTDTAHPNETQFSASHSHLHDVDVTNPSATTATTSTTRRQKPPRKPHWRNRRNSADLARDAMVDQILRESQLNIYEPSASTFAAKPASDDNQDADERMAEEFKKNFYAAAEERAVRRTAPPPPPTFGANKLESIKGPKLGGSRSQRAAMHAAEKAKTIKK</sequence>
<name>A0A074WB34_9PEZI</name>
<feature type="compositionally biased region" description="Basic residues" evidence="1">
    <location>
        <begin position="12"/>
        <end position="21"/>
    </location>
</feature>
<dbReference type="InterPro" id="IPR010756">
    <property type="entry name" value="Tls1-like"/>
</dbReference>
<feature type="compositionally biased region" description="Polar residues" evidence="1">
    <location>
        <begin position="37"/>
        <end position="48"/>
    </location>
</feature>
<keyword evidence="3" id="KW-1185">Reference proteome</keyword>
<feature type="compositionally biased region" description="Polar residues" evidence="1">
    <location>
        <begin position="77"/>
        <end position="93"/>
    </location>
</feature>
<feature type="region of interest" description="Disordered" evidence="1">
    <location>
        <begin position="1"/>
        <end position="213"/>
    </location>
</feature>
<evidence type="ECO:0000313" key="3">
    <source>
        <dbReference type="Proteomes" id="UP000027730"/>
    </source>
</evidence>
<dbReference type="HOGENOM" id="CLU_047429_0_0_1"/>